<dbReference type="NCBIfam" id="NF002016">
    <property type="entry name" value="PRK00823.1-1"/>
    <property type="match status" value="1"/>
</dbReference>
<proteinExistence type="inferred from homology"/>
<evidence type="ECO:0000256" key="3">
    <source>
        <dbReference type="ARBA" id="ARBA00023239"/>
    </source>
</evidence>
<dbReference type="InterPro" id="IPR050376">
    <property type="entry name" value="Pterin-4-alpha-carb_dehyd"/>
</dbReference>
<organism evidence="6 7">
    <name type="scientific">Marinobacter salinexigens</name>
    <dbReference type="NCBI Taxonomy" id="2919747"/>
    <lineage>
        <taxon>Bacteria</taxon>
        <taxon>Pseudomonadati</taxon>
        <taxon>Pseudomonadota</taxon>
        <taxon>Gammaproteobacteria</taxon>
        <taxon>Pseudomonadales</taxon>
        <taxon>Marinobacteraceae</taxon>
        <taxon>Marinobacter</taxon>
    </lineage>
</organism>
<dbReference type="EMBL" id="VTUU01000004">
    <property type="protein sequence ID" value="KAA1173771.1"/>
    <property type="molecule type" value="Genomic_DNA"/>
</dbReference>
<dbReference type="SUPFAM" id="SSF55248">
    <property type="entry name" value="PCD-like"/>
    <property type="match status" value="1"/>
</dbReference>
<evidence type="ECO:0000256" key="5">
    <source>
        <dbReference type="SAM" id="MobiDB-lite"/>
    </source>
</evidence>
<evidence type="ECO:0000313" key="7">
    <source>
        <dbReference type="Proteomes" id="UP000323161"/>
    </source>
</evidence>
<evidence type="ECO:0000313" key="6">
    <source>
        <dbReference type="EMBL" id="KAA1173771.1"/>
    </source>
</evidence>
<dbReference type="EC" id="4.2.1.96" evidence="4"/>
<dbReference type="PANTHER" id="PTHR42805:SF1">
    <property type="entry name" value="PTERIN-4-ALPHA-CARBINOLAMINE DEHYDRATASE-RELATED"/>
    <property type="match status" value="1"/>
</dbReference>
<keyword evidence="3 4" id="KW-0456">Lyase</keyword>
<reference evidence="6 7" key="1">
    <citation type="submission" date="2019-08" db="EMBL/GenBank/DDBJ databases">
        <title>Marinobacter ZYF650 sp. nov., a marine bacterium isolated from seawater of the Mariana trench.</title>
        <authorList>
            <person name="Ahmad W."/>
        </authorList>
    </citation>
    <scope>NUCLEOTIDE SEQUENCE [LARGE SCALE GENOMIC DNA]</scope>
    <source>
        <strain evidence="6 7">ZYF650</strain>
    </source>
</reference>
<comment type="similarity">
    <text evidence="2 4">Belongs to the pterin-4-alpha-carbinolamine dehydratase family.</text>
</comment>
<evidence type="ECO:0000256" key="4">
    <source>
        <dbReference type="HAMAP-Rule" id="MF_00434"/>
    </source>
</evidence>
<gene>
    <name evidence="6" type="ORF">FWJ25_10120</name>
</gene>
<dbReference type="InterPro" id="IPR036428">
    <property type="entry name" value="PCD_sf"/>
</dbReference>
<accession>A0A5B0VIF9</accession>
<comment type="catalytic activity">
    <reaction evidence="1 4">
        <text>(4aS,6R)-4a-hydroxy-L-erythro-5,6,7,8-tetrahydrobiopterin = (6R)-L-erythro-6,7-dihydrobiopterin + H2O</text>
        <dbReference type="Rhea" id="RHEA:11920"/>
        <dbReference type="ChEBI" id="CHEBI:15377"/>
        <dbReference type="ChEBI" id="CHEBI:15642"/>
        <dbReference type="ChEBI" id="CHEBI:43120"/>
        <dbReference type="EC" id="4.2.1.96"/>
    </reaction>
</comment>
<dbReference type="GO" id="GO:0006729">
    <property type="term" value="P:tetrahydrobiopterin biosynthetic process"/>
    <property type="evidence" value="ECO:0007669"/>
    <property type="project" value="InterPro"/>
</dbReference>
<dbReference type="CDD" id="cd00913">
    <property type="entry name" value="PCD_DCoH_subfamily_a"/>
    <property type="match status" value="1"/>
</dbReference>
<protein>
    <recommendedName>
        <fullName evidence="4">Putative pterin-4-alpha-carbinolamine dehydratase</fullName>
        <shortName evidence="4">PHS</shortName>
        <ecNumber evidence="4">4.2.1.96</ecNumber>
    </recommendedName>
    <alternativeName>
        <fullName evidence="4">4-alpha-hydroxy-tetrahydropterin dehydratase</fullName>
    </alternativeName>
    <alternativeName>
        <fullName evidence="4">Pterin carbinolamine dehydratase</fullName>
        <shortName evidence="4">PCD</shortName>
    </alternativeName>
</protein>
<dbReference type="RefSeq" id="WP_149600167.1">
    <property type="nucleotide sequence ID" value="NZ_VTUU01000004.1"/>
</dbReference>
<dbReference type="Pfam" id="PF01329">
    <property type="entry name" value="Pterin_4a"/>
    <property type="match status" value="1"/>
</dbReference>
<dbReference type="AlphaFoldDB" id="A0A5B0VIF9"/>
<comment type="caution">
    <text evidence="6">The sequence shown here is derived from an EMBL/GenBank/DDBJ whole genome shotgun (WGS) entry which is preliminary data.</text>
</comment>
<dbReference type="HAMAP" id="MF_00434">
    <property type="entry name" value="Pterin_4_alpha"/>
    <property type="match status" value="1"/>
</dbReference>
<dbReference type="InterPro" id="IPR001533">
    <property type="entry name" value="Pterin_deHydtase"/>
</dbReference>
<dbReference type="GO" id="GO:0008124">
    <property type="term" value="F:4-alpha-hydroxytetrahydrobiopterin dehydratase activity"/>
    <property type="evidence" value="ECO:0007669"/>
    <property type="project" value="UniProtKB-UniRule"/>
</dbReference>
<feature type="compositionally biased region" description="Polar residues" evidence="5">
    <location>
        <begin position="1"/>
        <end position="10"/>
    </location>
</feature>
<dbReference type="PANTHER" id="PTHR42805">
    <property type="entry name" value="PTERIN-4-ALPHA-CARBINOLAMINE DEHYDRATASE-RELATED"/>
    <property type="match status" value="1"/>
</dbReference>
<dbReference type="Proteomes" id="UP000323161">
    <property type="component" value="Unassembled WGS sequence"/>
</dbReference>
<dbReference type="Gene3D" id="3.30.1360.20">
    <property type="entry name" value="Transcriptional coactivator/pterin dehydratase"/>
    <property type="match status" value="1"/>
</dbReference>
<name>A0A5B0VIF9_9GAMM</name>
<keyword evidence="7" id="KW-1185">Reference proteome</keyword>
<evidence type="ECO:0000256" key="2">
    <source>
        <dbReference type="ARBA" id="ARBA00006472"/>
    </source>
</evidence>
<feature type="region of interest" description="Disordered" evidence="5">
    <location>
        <begin position="1"/>
        <end position="27"/>
    </location>
</feature>
<evidence type="ECO:0000256" key="1">
    <source>
        <dbReference type="ARBA" id="ARBA00001554"/>
    </source>
</evidence>
<sequence>MTELKQQSCEACSADAPRVTEDEKQQLHQSVPDWEIVELDGEEQLRREFRFRNFAQALAFTNTVGELAEAENHHPAILLEWGRVTVRWWTHKMGGLHKNDFVMAARTDEVYQQLQRRGR</sequence>